<evidence type="ECO:0008006" key="4">
    <source>
        <dbReference type="Google" id="ProtNLM"/>
    </source>
</evidence>
<dbReference type="EMBL" id="JAGQEX010000002">
    <property type="protein sequence ID" value="MDV5976213.1"/>
    <property type="molecule type" value="Genomic_DNA"/>
</dbReference>
<sequence>MKRILKSGIILLATLFLTSCAKNNIDTQKPKEVKPSIVKTKKDNASPKKDKDYPVLIEFAQTVQKWLNHPKDVGVTSVIDAKGKNLIVTTSNDFSGASEEALMQLAEQIQKLRDTVHETYTTTNKELKKPLLVIKDKTNKTYVTESEDSTLTVDK</sequence>
<gene>
    <name evidence="2" type="ORF">KB584_01790</name>
</gene>
<evidence type="ECO:0000313" key="2">
    <source>
        <dbReference type="EMBL" id="MDV5976213.1"/>
    </source>
</evidence>
<evidence type="ECO:0000256" key="1">
    <source>
        <dbReference type="SAM" id="SignalP"/>
    </source>
</evidence>
<feature type="signal peptide" evidence="1">
    <location>
        <begin position="1"/>
        <end position="21"/>
    </location>
</feature>
<dbReference type="RefSeq" id="WP_317609587.1">
    <property type="nucleotide sequence ID" value="NZ_JAGQEX010000002.1"/>
</dbReference>
<dbReference type="PROSITE" id="PS51257">
    <property type="entry name" value="PROKAR_LIPOPROTEIN"/>
    <property type="match status" value="1"/>
</dbReference>
<reference evidence="2" key="1">
    <citation type="submission" date="2021-04" db="EMBL/GenBank/DDBJ databases">
        <title>Draft genomes of 20 S. canis strains.</title>
        <authorList>
            <person name="Pagnossin D."/>
            <person name="Weir W."/>
            <person name="Smith A."/>
            <person name="Ure R."/>
            <person name="Oravcova K."/>
        </authorList>
    </citation>
    <scope>NUCLEOTIDE SEQUENCE</scope>
    <source>
        <strain evidence="2">284</strain>
    </source>
</reference>
<protein>
    <recommendedName>
        <fullName evidence="4">Lipoprotein</fullName>
    </recommendedName>
</protein>
<evidence type="ECO:0000313" key="3">
    <source>
        <dbReference type="Proteomes" id="UP001186118"/>
    </source>
</evidence>
<dbReference type="Proteomes" id="UP001186118">
    <property type="component" value="Unassembled WGS sequence"/>
</dbReference>
<dbReference type="AlphaFoldDB" id="A0AAE4Q625"/>
<name>A0AAE4Q625_STRCB</name>
<organism evidence="2 3">
    <name type="scientific">Streptococcus canis</name>
    <dbReference type="NCBI Taxonomy" id="1329"/>
    <lineage>
        <taxon>Bacteria</taxon>
        <taxon>Bacillati</taxon>
        <taxon>Bacillota</taxon>
        <taxon>Bacilli</taxon>
        <taxon>Lactobacillales</taxon>
        <taxon>Streptococcaceae</taxon>
        <taxon>Streptococcus</taxon>
    </lineage>
</organism>
<accession>A0AAE4Q625</accession>
<comment type="caution">
    <text evidence="2">The sequence shown here is derived from an EMBL/GenBank/DDBJ whole genome shotgun (WGS) entry which is preliminary data.</text>
</comment>
<keyword evidence="1" id="KW-0732">Signal</keyword>
<proteinExistence type="predicted"/>
<feature type="chain" id="PRO_5042080244" description="Lipoprotein" evidence="1">
    <location>
        <begin position="22"/>
        <end position="155"/>
    </location>
</feature>